<keyword evidence="6" id="KW-0067">ATP-binding</keyword>
<protein>
    <recommendedName>
        <fullName evidence="11">ATP-dependent DNA helicase RecQ</fullName>
        <ecNumber evidence="10">5.6.2.4</ecNumber>
    </recommendedName>
    <alternativeName>
        <fullName evidence="12">DNA 3'-5' helicase RecQ</fullName>
    </alternativeName>
</protein>
<dbReference type="NCBIfam" id="TIGR00614">
    <property type="entry name" value="recQ_fam"/>
    <property type="match status" value="1"/>
</dbReference>
<dbReference type="GO" id="GO:0016787">
    <property type="term" value="F:hydrolase activity"/>
    <property type="evidence" value="ECO:0007669"/>
    <property type="project" value="UniProtKB-KW"/>
</dbReference>
<dbReference type="InterPro" id="IPR014001">
    <property type="entry name" value="Helicase_ATP-bd"/>
</dbReference>
<dbReference type="GO" id="GO:0003678">
    <property type="term" value="F:DNA helicase activity"/>
    <property type="evidence" value="ECO:0007669"/>
    <property type="project" value="UniProtKB-EC"/>
</dbReference>
<dbReference type="InterPro" id="IPR002464">
    <property type="entry name" value="DNA/RNA_helicase_DEAH_CS"/>
</dbReference>
<comment type="similarity">
    <text evidence="1">Belongs to the helicase family. RecQ subfamily.</text>
</comment>
<feature type="domain" description="Helicase C-terminal" evidence="15">
    <location>
        <begin position="248"/>
        <end position="393"/>
    </location>
</feature>
<feature type="compositionally biased region" description="Basic and acidic residues" evidence="13">
    <location>
        <begin position="88"/>
        <end position="99"/>
    </location>
</feature>
<evidence type="ECO:0000256" key="9">
    <source>
        <dbReference type="ARBA" id="ARBA00034617"/>
    </source>
</evidence>
<keyword evidence="3" id="KW-0547">Nucleotide-binding</keyword>
<evidence type="ECO:0000256" key="11">
    <source>
        <dbReference type="ARBA" id="ARBA00044535"/>
    </source>
</evidence>
<dbReference type="RefSeq" id="WP_319953983.1">
    <property type="nucleotide sequence ID" value="NZ_JAXAVX010000004.1"/>
</dbReference>
<evidence type="ECO:0000256" key="2">
    <source>
        <dbReference type="ARBA" id="ARBA00022723"/>
    </source>
</evidence>
<dbReference type="EMBL" id="JAXAVX010000004">
    <property type="protein sequence ID" value="MDX8151828.1"/>
    <property type="molecule type" value="Genomic_DNA"/>
</dbReference>
<evidence type="ECO:0000256" key="3">
    <source>
        <dbReference type="ARBA" id="ARBA00022741"/>
    </source>
</evidence>
<evidence type="ECO:0000259" key="14">
    <source>
        <dbReference type="PROSITE" id="PS51192"/>
    </source>
</evidence>
<dbReference type="InterPro" id="IPR036390">
    <property type="entry name" value="WH_DNA-bd_sf"/>
</dbReference>
<feature type="region of interest" description="Disordered" evidence="13">
    <location>
        <begin position="88"/>
        <end position="116"/>
    </location>
</feature>
<evidence type="ECO:0000256" key="10">
    <source>
        <dbReference type="ARBA" id="ARBA00034808"/>
    </source>
</evidence>
<dbReference type="PROSITE" id="PS51194">
    <property type="entry name" value="HELICASE_CTER"/>
    <property type="match status" value="1"/>
</dbReference>
<evidence type="ECO:0000256" key="4">
    <source>
        <dbReference type="ARBA" id="ARBA00022801"/>
    </source>
</evidence>
<dbReference type="SMART" id="SM00956">
    <property type="entry name" value="RQC"/>
    <property type="match status" value="1"/>
</dbReference>
<dbReference type="SMART" id="SM00490">
    <property type="entry name" value="HELICc"/>
    <property type="match status" value="1"/>
</dbReference>
<dbReference type="InterPro" id="IPR027417">
    <property type="entry name" value="P-loop_NTPase"/>
</dbReference>
<dbReference type="InterPro" id="IPR001650">
    <property type="entry name" value="Helicase_C-like"/>
</dbReference>
<accession>A0ABU4VJ53</accession>
<evidence type="ECO:0000313" key="16">
    <source>
        <dbReference type="EMBL" id="MDX8151828.1"/>
    </source>
</evidence>
<dbReference type="Pfam" id="PF16124">
    <property type="entry name" value="RecQ_Zn_bind"/>
    <property type="match status" value="1"/>
</dbReference>
<keyword evidence="8" id="KW-0413">Isomerase</keyword>
<reference evidence="16 17" key="1">
    <citation type="submission" date="2023-11" db="EMBL/GenBank/DDBJ databases">
        <authorList>
            <person name="Xu M."/>
            <person name="Jiang T."/>
        </authorList>
    </citation>
    <scope>NUCLEOTIDE SEQUENCE [LARGE SCALE GENOMIC DNA]</scope>
    <source>
        <strain evidence="16 17">SD</strain>
    </source>
</reference>
<keyword evidence="4 16" id="KW-0378">Hydrolase</keyword>
<sequence>MPADDPLLDTLRTTFGHPGFRPGQEDAARAAVEGRDALVVMPTGAGKSLTYQLPALHGEELALVVSPLVSLMRDQVDQLNARVAAAHERHRVAGDHDPGLDEPAPVRAGMLSGQQDPATNHQVLDRAIRGELRLLYVAPERFGSAAFLERIRHARIGLFVVDEAHCVSQWGHDFRPDYFRLADAARWLGARSILAATATATPQVARDIQHRLRLRTPVVVRTGFDRPNLSFVVRRCAGQVERRGRLLAALRADDALPAIVYAGTRDNAERLAADLSAQLGVEAIAYHAGLDRTRRDEAQRRFMSGEVPIVCATNAFGMGVDKSDVRTVVHDSAPPSVEAWYQEAGRAGRDGAPARALLLADGRDKGLHRYFIERSEVDDPTLDRIAGAIHAAATEGRFDLAVRELGTDGETARAVFGHLTQAGMVQPAPGPPDRLRGRLLGDYDARVRHEVQSLSREAQQKRWAQYRALWQLVESETCRREQVLAHFGDEAGVDEDRLVVPCCDACVPLLLPEPDGAVGAGTGGRSRRGARARALTSEERRAVDRAILEVVRDAHPPVGRTRAVEVLRGGRSQRIVEKGYDGLPAYGRFADLRDGEVLARVDALLEAGALATSGGRYPTLVVVDDGQLDLRDVA</sequence>
<dbReference type="SMART" id="SM00487">
    <property type="entry name" value="DEXDc"/>
    <property type="match status" value="1"/>
</dbReference>
<dbReference type="InterPro" id="IPR004589">
    <property type="entry name" value="DNA_helicase_ATP-dep_RecQ"/>
</dbReference>
<evidence type="ECO:0000313" key="17">
    <source>
        <dbReference type="Proteomes" id="UP001277761"/>
    </source>
</evidence>
<dbReference type="EC" id="5.6.2.4" evidence="10"/>
<comment type="caution">
    <text evidence="16">The sequence shown here is derived from an EMBL/GenBank/DDBJ whole genome shotgun (WGS) entry which is preliminary data.</text>
</comment>
<dbReference type="InterPro" id="IPR018982">
    <property type="entry name" value="RQC_domain"/>
</dbReference>
<dbReference type="PROSITE" id="PS51192">
    <property type="entry name" value="HELICASE_ATP_BIND_1"/>
    <property type="match status" value="1"/>
</dbReference>
<dbReference type="PANTHER" id="PTHR13710:SF105">
    <property type="entry name" value="ATP-DEPENDENT DNA HELICASE Q1"/>
    <property type="match status" value="1"/>
</dbReference>
<gene>
    <name evidence="16" type="ORF">SK069_09505</name>
</gene>
<proteinExistence type="inferred from homology"/>
<organism evidence="16 17">
    <name type="scientific">Patulibacter brassicae</name>
    <dbReference type="NCBI Taxonomy" id="1705717"/>
    <lineage>
        <taxon>Bacteria</taxon>
        <taxon>Bacillati</taxon>
        <taxon>Actinomycetota</taxon>
        <taxon>Thermoleophilia</taxon>
        <taxon>Solirubrobacterales</taxon>
        <taxon>Patulibacteraceae</taxon>
        <taxon>Patulibacter</taxon>
    </lineage>
</organism>
<dbReference type="InterPro" id="IPR036388">
    <property type="entry name" value="WH-like_DNA-bd_sf"/>
</dbReference>
<evidence type="ECO:0000259" key="15">
    <source>
        <dbReference type="PROSITE" id="PS51194"/>
    </source>
</evidence>
<keyword evidence="5 16" id="KW-0347">Helicase</keyword>
<dbReference type="PANTHER" id="PTHR13710">
    <property type="entry name" value="DNA HELICASE RECQ FAMILY MEMBER"/>
    <property type="match status" value="1"/>
</dbReference>
<evidence type="ECO:0000256" key="8">
    <source>
        <dbReference type="ARBA" id="ARBA00023235"/>
    </source>
</evidence>
<dbReference type="InterPro" id="IPR011545">
    <property type="entry name" value="DEAD/DEAH_box_helicase_dom"/>
</dbReference>
<dbReference type="Gene3D" id="3.40.50.300">
    <property type="entry name" value="P-loop containing nucleotide triphosphate hydrolases"/>
    <property type="match status" value="2"/>
</dbReference>
<keyword evidence="7" id="KW-0238">DNA-binding</keyword>
<dbReference type="Pfam" id="PF00270">
    <property type="entry name" value="DEAD"/>
    <property type="match status" value="1"/>
</dbReference>
<dbReference type="CDD" id="cd17920">
    <property type="entry name" value="DEXHc_RecQ"/>
    <property type="match status" value="1"/>
</dbReference>
<dbReference type="Pfam" id="PF00271">
    <property type="entry name" value="Helicase_C"/>
    <property type="match status" value="1"/>
</dbReference>
<dbReference type="Pfam" id="PF09382">
    <property type="entry name" value="RQC"/>
    <property type="match status" value="1"/>
</dbReference>
<evidence type="ECO:0000256" key="13">
    <source>
        <dbReference type="SAM" id="MobiDB-lite"/>
    </source>
</evidence>
<name>A0ABU4VJ53_9ACTN</name>
<dbReference type="PROSITE" id="PS00690">
    <property type="entry name" value="DEAH_ATP_HELICASE"/>
    <property type="match status" value="1"/>
</dbReference>
<dbReference type="Proteomes" id="UP001277761">
    <property type="component" value="Unassembled WGS sequence"/>
</dbReference>
<evidence type="ECO:0000256" key="6">
    <source>
        <dbReference type="ARBA" id="ARBA00022840"/>
    </source>
</evidence>
<keyword evidence="2" id="KW-0479">Metal-binding</keyword>
<evidence type="ECO:0000256" key="5">
    <source>
        <dbReference type="ARBA" id="ARBA00022806"/>
    </source>
</evidence>
<dbReference type="SUPFAM" id="SSF46785">
    <property type="entry name" value="Winged helix' DNA-binding domain"/>
    <property type="match status" value="1"/>
</dbReference>
<comment type="catalytic activity">
    <reaction evidence="9">
        <text>Couples ATP hydrolysis with the unwinding of duplex DNA by translocating in the 3'-5' direction.</text>
        <dbReference type="EC" id="5.6.2.4"/>
    </reaction>
</comment>
<evidence type="ECO:0000256" key="12">
    <source>
        <dbReference type="ARBA" id="ARBA00044550"/>
    </source>
</evidence>
<evidence type="ECO:0000256" key="7">
    <source>
        <dbReference type="ARBA" id="ARBA00023125"/>
    </source>
</evidence>
<dbReference type="SUPFAM" id="SSF52540">
    <property type="entry name" value="P-loop containing nucleoside triphosphate hydrolases"/>
    <property type="match status" value="1"/>
</dbReference>
<keyword evidence="17" id="KW-1185">Reference proteome</keyword>
<evidence type="ECO:0000256" key="1">
    <source>
        <dbReference type="ARBA" id="ARBA00005446"/>
    </source>
</evidence>
<dbReference type="Gene3D" id="1.10.10.10">
    <property type="entry name" value="Winged helix-like DNA-binding domain superfamily/Winged helix DNA-binding domain"/>
    <property type="match status" value="1"/>
</dbReference>
<dbReference type="InterPro" id="IPR032284">
    <property type="entry name" value="RecQ_Zn-bd"/>
</dbReference>
<feature type="domain" description="Helicase ATP-binding" evidence="14">
    <location>
        <begin position="28"/>
        <end position="218"/>
    </location>
</feature>